<dbReference type="AlphaFoldDB" id="A0A4P9W3K9"/>
<feature type="compositionally biased region" description="Pro residues" evidence="1">
    <location>
        <begin position="207"/>
        <end position="218"/>
    </location>
</feature>
<organism evidence="2 3">
    <name type="scientific">Blyttiomyces helicus</name>
    <dbReference type="NCBI Taxonomy" id="388810"/>
    <lineage>
        <taxon>Eukaryota</taxon>
        <taxon>Fungi</taxon>
        <taxon>Fungi incertae sedis</taxon>
        <taxon>Chytridiomycota</taxon>
        <taxon>Chytridiomycota incertae sedis</taxon>
        <taxon>Chytridiomycetes</taxon>
        <taxon>Chytridiomycetes incertae sedis</taxon>
        <taxon>Blyttiomyces</taxon>
    </lineage>
</organism>
<feature type="compositionally biased region" description="Low complexity" evidence="1">
    <location>
        <begin position="164"/>
        <end position="175"/>
    </location>
</feature>
<reference evidence="3" key="1">
    <citation type="journal article" date="2018" name="Nat. Microbiol.">
        <title>Leveraging single-cell genomics to expand the fungal tree of life.</title>
        <authorList>
            <person name="Ahrendt S.R."/>
            <person name="Quandt C.A."/>
            <person name="Ciobanu D."/>
            <person name="Clum A."/>
            <person name="Salamov A."/>
            <person name="Andreopoulos B."/>
            <person name="Cheng J.F."/>
            <person name="Woyke T."/>
            <person name="Pelin A."/>
            <person name="Henrissat B."/>
            <person name="Reynolds N.K."/>
            <person name="Benny G.L."/>
            <person name="Smith M.E."/>
            <person name="James T.Y."/>
            <person name="Grigoriev I.V."/>
        </authorList>
    </citation>
    <scope>NUCLEOTIDE SEQUENCE [LARGE SCALE GENOMIC DNA]</scope>
</reference>
<feature type="compositionally biased region" description="Polar residues" evidence="1">
    <location>
        <begin position="152"/>
        <end position="163"/>
    </location>
</feature>
<proteinExistence type="predicted"/>
<sequence length="691" mass="74514">MDTGLPQKNIPPIQPLQSTPRPDFVAMHPPPLPAATVHFNDWLRFVAFDPDEGEVPEGTELPADPEGWKIVTATAVEGQALPEPLVFDGASSSSSFASSLQPGRERVSQGFSATVFDPVSSPPLLAPSTPPLDLATSAPLLDPLSHHLLQTQPGLHASHPSSQLEPSRLPSGSPSLPDPIVPLVFKPVTSEQTLPLLFVPVPAPQPVTPVSPPPPQSPPLWTHPISPSPQPPSGAEYLPHPPCPTYDLAPNARPARKERRQHVPRNLKRLTTVEEPASCNSCHAPTATLLLHGPASAIALPHAMSLTCRSCDAAAALDRSTLRDTPSGSTTKKKKRPVGVEGPLSCSACKEEVGVGVMRMVDVDGDRVGRREDWVEPGFSLEPVYIVSTGGMPKLCGGGGHFRTGRWRPNQLFSPNRKTCNLSHDRVGLLAFTRQVFTCAQDLPPSLVPALIAFWADCSYKRFAEAKFMETRTVFSDFAKLEARVHETSEEVRVRLCAPLKPGTRRYACVTWGDPTASTRRAAAALKAPATAENTVHSPGPTPGREMVQFHLAEWFIEDGIVYFAHGLGIMNVAAVYLACHRELLDFIIADAAASSLPAPQHAMQLHRASAAEIDKDDLDLPHPENGLGWRRARTYVARQAAAGREPVDLAVFAPDRFEATMQAHVPMAVGVQALMDALEGAVGGRRRNKK</sequence>
<keyword evidence="3" id="KW-1185">Reference proteome</keyword>
<feature type="region of interest" description="Disordered" evidence="1">
    <location>
        <begin position="152"/>
        <end position="175"/>
    </location>
</feature>
<feature type="region of interest" description="Disordered" evidence="1">
    <location>
        <begin position="207"/>
        <end position="266"/>
    </location>
</feature>
<dbReference type="EMBL" id="KZ999262">
    <property type="protein sequence ID" value="RKO85250.1"/>
    <property type="molecule type" value="Genomic_DNA"/>
</dbReference>
<accession>A0A4P9W3K9</accession>
<dbReference type="OrthoDB" id="2129662at2759"/>
<evidence type="ECO:0000313" key="2">
    <source>
        <dbReference type="EMBL" id="RKO85250.1"/>
    </source>
</evidence>
<dbReference type="Proteomes" id="UP000269721">
    <property type="component" value="Unassembled WGS sequence"/>
</dbReference>
<gene>
    <name evidence="2" type="ORF">BDK51DRAFT_25887</name>
</gene>
<feature type="region of interest" description="Disordered" evidence="1">
    <location>
        <begin position="1"/>
        <end position="22"/>
    </location>
</feature>
<protein>
    <submittedName>
        <fullName evidence="2">Uncharacterized protein</fullName>
    </submittedName>
</protein>
<feature type="compositionally biased region" description="Basic residues" evidence="1">
    <location>
        <begin position="254"/>
        <end position="266"/>
    </location>
</feature>
<evidence type="ECO:0000256" key="1">
    <source>
        <dbReference type="SAM" id="MobiDB-lite"/>
    </source>
</evidence>
<feature type="region of interest" description="Disordered" evidence="1">
    <location>
        <begin position="322"/>
        <end position="341"/>
    </location>
</feature>
<name>A0A4P9W3K9_9FUNG</name>
<evidence type="ECO:0000313" key="3">
    <source>
        <dbReference type="Proteomes" id="UP000269721"/>
    </source>
</evidence>